<feature type="binding site" evidence="8 10">
    <location>
        <position position="79"/>
    </location>
    <ligand>
        <name>substrate</name>
    </ligand>
</feature>
<dbReference type="GO" id="GO:0019631">
    <property type="term" value="P:quinate catabolic process"/>
    <property type="evidence" value="ECO:0007669"/>
    <property type="project" value="TreeGrafter"/>
</dbReference>
<evidence type="ECO:0000256" key="10">
    <source>
        <dbReference type="PIRSR" id="PIRSR001399-2"/>
    </source>
</evidence>
<dbReference type="InterPro" id="IPR001874">
    <property type="entry name" value="DHquinase_II"/>
</dbReference>
<evidence type="ECO:0000256" key="4">
    <source>
        <dbReference type="ARBA" id="ARBA00011193"/>
    </source>
</evidence>
<evidence type="ECO:0000256" key="3">
    <source>
        <dbReference type="ARBA" id="ARBA00011037"/>
    </source>
</evidence>
<feature type="binding site" evidence="8 10">
    <location>
        <position position="110"/>
    </location>
    <ligand>
        <name>substrate</name>
    </ligand>
</feature>
<dbReference type="EC" id="4.2.1.10" evidence="5 8"/>
<keyword evidence="6 8" id="KW-0057">Aromatic amino acid biosynthesis</keyword>
<dbReference type="GO" id="GO:0008652">
    <property type="term" value="P:amino acid biosynthetic process"/>
    <property type="evidence" value="ECO:0007669"/>
    <property type="project" value="UniProtKB-KW"/>
</dbReference>
<comment type="catalytic activity">
    <reaction evidence="1 8">
        <text>3-dehydroquinate = 3-dehydroshikimate + H2O</text>
        <dbReference type="Rhea" id="RHEA:21096"/>
        <dbReference type="ChEBI" id="CHEBI:15377"/>
        <dbReference type="ChEBI" id="CHEBI:16630"/>
        <dbReference type="ChEBI" id="CHEBI:32364"/>
        <dbReference type="EC" id="4.2.1.10"/>
    </reaction>
</comment>
<dbReference type="GO" id="GO:0009073">
    <property type="term" value="P:aromatic amino acid family biosynthetic process"/>
    <property type="evidence" value="ECO:0007669"/>
    <property type="project" value="UniProtKB-KW"/>
</dbReference>
<dbReference type="PIRSF" id="PIRSF001399">
    <property type="entry name" value="DHquinase_II"/>
    <property type="match status" value="1"/>
</dbReference>
<dbReference type="Pfam" id="PF01220">
    <property type="entry name" value="DHquinase_II"/>
    <property type="match status" value="1"/>
</dbReference>
<dbReference type="Gene3D" id="3.40.50.9100">
    <property type="entry name" value="Dehydroquinase, class II"/>
    <property type="match status" value="1"/>
</dbReference>
<dbReference type="STRING" id="698762.SAMN00808754_2435"/>
<dbReference type="Proteomes" id="UP000192569">
    <property type="component" value="Chromosome I"/>
</dbReference>
<feature type="active site" description="Proton donor" evidence="8 9">
    <location>
        <position position="99"/>
    </location>
</feature>
<dbReference type="RefSeq" id="WP_084665976.1">
    <property type="nucleotide sequence ID" value="NZ_LT838272.1"/>
</dbReference>
<dbReference type="NCBIfam" id="TIGR01088">
    <property type="entry name" value="aroQ"/>
    <property type="match status" value="1"/>
</dbReference>
<comment type="similarity">
    <text evidence="3 8">Belongs to the type-II 3-dehydroquinase family.</text>
</comment>
<dbReference type="UniPathway" id="UPA00053">
    <property type="reaction ID" value="UER00086"/>
</dbReference>
<comment type="function">
    <text evidence="8">Catalyzes a trans-dehydration via an enolate intermediate.</text>
</comment>
<proteinExistence type="inferred from homology"/>
<dbReference type="CDD" id="cd00466">
    <property type="entry name" value="DHQase_II"/>
    <property type="match status" value="1"/>
</dbReference>
<evidence type="ECO:0000313" key="12">
    <source>
        <dbReference type="EMBL" id="SMB98600.1"/>
    </source>
</evidence>
<feature type="site" description="Transition state stabilizer" evidence="8 11">
    <location>
        <position position="17"/>
    </location>
</feature>
<evidence type="ECO:0000256" key="11">
    <source>
        <dbReference type="PIRSR" id="PIRSR001399-3"/>
    </source>
</evidence>
<dbReference type="HAMAP" id="MF_00169">
    <property type="entry name" value="AroQ"/>
    <property type="match status" value="1"/>
</dbReference>
<feature type="binding site" evidence="8 10">
    <location>
        <position position="86"/>
    </location>
    <ligand>
        <name>substrate</name>
    </ligand>
</feature>
<evidence type="ECO:0000256" key="5">
    <source>
        <dbReference type="ARBA" id="ARBA00012060"/>
    </source>
</evidence>
<evidence type="ECO:0000256" key="1">
    <source>
        <dbReference type="ARBA" id="ARBA00001864"/>
    </source>
</evidence>
<reference evidence="12 13" key="1">
    <citation type="submission" date="2017-04" db="EMBL/GenBank/DDBJ databases">
        <authorList>
            <person name="Afonso C.L."/>
            <person name="Miller P.J."/>
            <person name="Scott M.A."/>
            <person name="Spackman E."/>
            <person name="Goraichik I."/>
            <person name="Dimitrov K.M."/>
            <person name="Suarez D.L."/>
            <person name="Swayne D.E."/>
        </authorList>
    </citation>
    <scope>NUCLEOTIDE SEQUENCE [LARGE SCALE GENOMIC DNA]</scope>
    <source>
        <strain evidence="12 13">ToBE</strain>
    </source>
</reference>
<evidence type="ECO:0000313" key="13">
    <source>
        <dbReference type="Proteomes" id="UP000192569"/>
    </source>
</evidence>
<dbReference type="SUPFAM" id="SSF52304">
    <property type="entry name" value="Type II 3-dehydroquinate dehydratase"/>
    <property type="match status" value="1"/>
</dbReference>
<keyword evidence="13" id="KW-1185">Reference proteome</keyword>
<dbReference type="EMBL" id="LT838272">
    <property type="protein sequence ID" value="SMB98600.1"/>
    <property type="molecule type" value="Genomic_DNA"/>
</dbReference>
<dbReference type="PANTHER" id="PTHR21272:SF3">
    <property type="entry name" value="CATABOLIC 3-DEHYDROQUINASE"/>
    <property type="match status" value="1"/>
</dbReference>
<dbReference type="AlphaFoldDB" id="A0A1W1VZC1"/>
<dbReference type="OrthoDB" id="9790793at2"/>
<dbReference type="PANTHER" id="PTHR21272">
    <property type="entry name" value="CATABOLIC 3-DEHYDROQUINASE"/>
    <property type="match status" value="1"/>
</dbReference>
<evidence type="ECO:0000256" key="6">
    <source>
        <dbReference type="ARBA" id="ARBA00023141"/>
    </source>
</evidence>
<evidence type="ECO:0000256" key="2">
    <source>
        <dbReference type="ARBA" id="ARBA00004902"/>
    </source>
</evidence>
<feature type="binding site" evidence="8 10">
    <location>
        <begin position="100"/>
        <end position="101"/>
    </location>
    <ligand>
        <name>substrate</name>
    </ligand>
</feature>
<dbReference type="NCBIfam" id="NF003806">
    <property type="entry name" value="PRK05395.1-3"/>
    <property type="match status" value="1"/>
</dbReference>
<dbReference type="NCBIfam" id="NF003807">
    <property type="entry name" value="PRK05395.1-4"/>
    <property type="match status" value="1"/>
</dbReference>
<feature type="binding site" evidence="8 10">
    <location>
        <position position="73"/>
    </location>
    <ligand>
        <name>substrate</name>
    </ligand>
</feature>
<dbReference type="GO" id="GO:0009423">
    <property type="term" value="P:chorismate biosynthetic process"/>
    <property type="evidence" value="ECO:0007669"/>
    <property type="project" value="UniProtKB-UniRule"/>
</dbReference>
<evidence type="ECO:0000256" key="9">
    <source>
        <dbReference type="PIRSR" id="PIRSR001399-1"/>
    </source>
</evidence>
<dbReference type="PROSITE" id="PS01029">
    <property type="entry name" value="DEHYDROQUINASE_II"/>
    <property type="match status" value="1"/>
</dbReference>
<name>A0A1W1VZC1_9FIRM</name>
<dbReference type="InterPro" id="IPR036441">
    <property type="entry name" value="DHquinase_II_sf"/>
</dbReference>
<dbReference type="GO" id="GO:0003855">
    <property type="term" value="F:3-dehydroquinate dehydratase activity"/>
    <property type="evidence" value="ECO:0007669"/>
    <property type="project" value="UniProtKB-UniRule"/>
</dbReference>
<organism evidence="12 13">
    <name type="scientific">Thermanaeromonas toyohensis ToBE</name>
    <dbReference type="NCBI Taxonomy" id="698762"/>
    <lineage>
        <taxon>Bacteria</taxon>
        <taxon>Bacillati</taxon>
        <taxon>Bacillota</taxon>
        <taxon>Clostridia</taxon>
        <taxon>Neomoorellales</taxon>
        <taxon>Neomoorellaceae</taxon>
        <taxon>Thermanaeromonas</taxon>
    </lineage>
</organism>
<gene>
    <name evidence="8" type="primary">aroQ</name>
    <name evidence="12" type="ORF">SAMN00808754_2435</name>
</gene>
<keyword evidence="8" id="KW-0028">Amino-acid biosynthesis</keyword>
<accession>A0A1W1VZC1</accession>
<dbReference type="InterPro" id="IPR018509">
    <property type="entry name" value="DHquinase_II_CS"/>
</dbReference>
<comment type="pathway">
    <text evidence="2 8">Metabolic intermediate biosynthesis; chorismate biosynthesis; chorismate from D-erythrose 4-phosphate and phosphoenolpyruvate: step 3/7.</text>
</comment>
<dbReference type="NCBIfam" id="NF003805">
    <property type="entry name" value="PRK05395.1-2"/>
    <property type="match status" value="1"/>
</dbReference>
<evidence type="ECO:0000256" key="8">
    <source>
        <dbReference type="HAMAP-Rule" id="MF_00169"/>
    </source>
</evidence>
<feature type="active site" description="Proton acceptor" evidence="8 9">
    <location>
        <position position="22"/>
    </location>
</feature>
<comment type="subunit">
    <text evidence="4 8">Homododecamer.</text>
</comment>
<protein>
    <recommendedName>
        <fullName evidence="5 8">3-dehydroquinate dehydratase</fullName>
        <shortName evidence="8">3-dehydroquinase</shortName>
        <ecNumber evidence="5 8">4.2.1.10</ecNumber>
    </recommendedName>
    <alternativeName>
        <fullName evidence="8">Type II DHQase</fullName>
    </alternativeName>
</protein>
<keyword evidence="7 8" id="KW-0456">Lyase</keyword>
<sequence length="147" mass="16287">MKILVIHGPNLNLLGRREPDVYGRVTLEEINRELKELALQAGAEVEFFQSNHEGAIIDRLHQACGKVDAAVLNPGALGHYSYALRDAVAAVDYPVVEVHLSNIYSREEFRRYTVTAPVVKGQISGFGPLSYRLGFLAALELARGKER</sequence>
<evidence type="ECO:0000256" key="7">
    <source>
        <dbReference type="ARBA" id="ARBA00023239"/>
    </source>
</evidence>